<evidence type="ECO:0000313" key="2">
    <source>
        <dbReference type="EMBL" id="SBT55629.1"/>
    </source>
</evidence>
<name>A0A1A9AHF5_PLAOA</name>
<reference evidence="5" key="2">
    <citation type="submission" date="2016-05" db="EMBL/GenBank/DDBJ databases">
        <authorList>
            <person name="Naeem R."/>
        </authorList>
    </citation>
    <scope>NUCLEOTIDE SEQUENCE [LARGE SCALE GENOMIC DNA]</scope>
</reference>
<evidence type="ECO:0000256" key="1">
    <source>
        <dbReference type="SAM" id="Phobius"/>
    </source>
</evidence>
<reference evidence="2" key="1">
    <citation type="submission" date="2016-05" db="EMBL/GenBank/DDBJ databases">
        <authorList>
            <person name="Lavstsen T."/>
            <person name="Jespersen J.S."/>
        </authorList>
    </citation>
    <scope>NUCLEOTIDE SEQUENCE [LARGE SCALE GENOMIC DNA]</scope>
</reference>
<evidence type="ECO:0000313" key="5">
    <source>
        <dbReference type="Proteomes" id="UP000078555"/>
    </source>
</evidence>
<dbReference type="Proteomes" id="UP000078550">
    <property type="component" value="Unassembled WGS sequence"/>
</dbReference>
<protein>
    <submittedName>
        <fullName evidence="2">PIR Superfamily Protein</fullName>
    </submittedName>
</protein>
<evidence type="ECO:0000313" key="4">
    <source>
        <dbReference type="Proteomes" id="UP000078550"/>
    </source>
</evidence>
<feature type="transmembrane region" description="Helical" evidence="1">
    <location>
        <begin position="254"/>
        <end position="276"/>
    </location>
</feature>
<keyword evidence="1" id="KW-0812">Transmembrane</keyword>
<reference evidence="4" key="3">
    <citation type="submission" date="2016-05" db="EMBL/GenBank/DDBJ databases">
        <authorList>
            <person name="Naeem Raeece"/>
        </authorList>
    </citation>
    <scope>NUCLEOTIDE SEQUENCE [LARGE SCALE GENOMIC DNA]</scope>
</reference>
<dbReference type="AlphaFoldDB" id="A0A1A9AHF5"/>
<accession>A0A1A9AHF5</accession>
<dbReference type="EMBL" id="FLRD01000783">
    <property type="protein sequence ID" value="SBT55629.1"/>
    <property type="molecule type" value="Genomic_DNA"/>
</dbReference>
<keyword evidence="1" id="KW-1133">Transmembrane helix</keyword>
<keyword evidence="1" id="KW-0472">Membrane</keyword>
<keyword evidence="5" id="KW-1185">Reference proteome</keyword>
<proteinExistence type="predicted"/>
<dbReference type="EMBL" id="FLRE01003068">
    <property type="protein sequence ID" value="SBT59234.1"/>
    <property type="molecule type" value="Genomic_DNA"/>
</dbReference>
<evidence type="ECO:0000313" key="3">
    <source>
        <dbReference type="EMBL" id="SBT59234.1"/>
    </source>
</evidence>
<sequence>MADDYDYNLFKDISKYKIYKDSVNENYITSTEVNNCNFDNNDFLEKDIEFAEELCKKFKYLYQLITADKYNMLSEINKKYEYTNYWLNYELKQDKKYSHISAEEFYQKVKGKNKDFYENNLQDTIQDISEVHLNNMKILENLYVNYFELHDIISVYKTSNKSCSTYSNICYEQYEEAIKDCTNPNSTNFCKALEEYRETHEQLLQMNEFYRKCPSDELKKLPKNEKAIREEMDRALQLVRGIHPSHPSEAHTGITAVTVIGVSLVISVSIFLLYMFTPFGSWLRHRIKRYIGIYKNSQDEIHNINLNSEEYTIRYNSIQ</sequence>
<organism evidence="2 5">
    <name type="scientific">Plasmodium ovale wallikeri</name>
    <dbReference type="NCBI Taxonomy" id="864142"/>
    <lineage>
        <taxon>Eukaryota</taxon>
        <taxon>Sar</taxon>
        <taxon>Alveolata</taxon>
        <taxon>Apicomplexa</taxon>
        <taxon>Aconoidasida</taxon>
        <taxon>Haemosporida</taxon>
        <taxon>Plasmodiidae</taxon>
        <taxon>Plasmodium</taxon>
        <taxon>Plasmodium (Plasmodium)</taxon>
    </lineage>
</organism>
<gene>
    <name evidence="2" type="ORF">POVWA1_071200</name>
    <name evidence="3" type="ORF">POVWA2_093640</name>
</gene>
<dbReference type="Proteomes" id="UP000078555">
    <property type="component" value="Unassembled WGS sequence"/>
</dbReference>